<dbReference type="PANTHER" id="PTHR40396">
    <property type="entry name" value="ATPASE-LIKE PROTEIN"/>
    <property type="match status" value="1"/>
</dbReference>
<feature type="domain" description="ATPase AAA-type core" evidence="1">
    <location>
        <begin position="49"/>
        <end position="120"/>
    </location>
</feature>
<gene>
    <name evidence="2" type="ORF">FNH04_27905</name>
</gene>
<dbReference type="OrthoDB" id="104167at2"/>
<sequence>MVFQARCEYGMRMTSAPDPFHIQEELKYLRLHITNFLSYQSAVLDLADLVALVGPNATGKSNAVAAIKLLREIPIHGLPIAIARRGGFDQLRHRSSGRPYNPALRLDFQFGDNPVSFYELKLRGMEGKRYEVKQERGVLHFKGDKYAFTNNAGTLGFTEMEGGHRSRVSGDRKIPVPAGQSAVSFPATFGLFIVARVLQLMQTVEINPALVGELQEPSSTREFEPDGSNTASVFEELTSETRAELVDELSAIVPGIQRIELRRLADKVTLAFVQELSEGKRREFLAKQMSDGTLRAFSILLSMLQESRPALLVIEEPEIAIHLGALRTLVDIMRQQSETTQVLITTHSADIIDTIDIDALRVVWSEDGASRIAPVAEHTREPVRQGLITPGQLLRSDSLDPASA</sequence>
<dbReference type="GO" id="GO:0005524">
    <property type="term" value="F:ATP binding"/>
    <property type="evidence" value="ECO:0007669"/>
    <property type="project" value="InterPro"/>
</dbReference>
<feature type="domain" description="ATPase AAA-type core" evidence="1">
    <location>
        <begin position="258"/>
        <end position="353"/>
    </location>
</feature>
<dbReference type="AlphaFoldDB" id="A0A5N8W906"/>
<dbReference type="Proteomes" id="UP000326979">
    <property type="component" value="Unassembled WGS sequence"/>
</dbReference>
<dbReference type="PIRSF" id="PIRSF029347">
    <property type="entry name" value="RecF"/>
    <property type="match status" value="1"/>
</dbReference>
<dbReference type="GO" id="GO:0016887">
    <property type="term" value="F:ATP hydrolysis activity"/>
    <property type="evidence" value="ECO:0007669"/>
    <property type="project" value="InterPro"/>
</dbReference>
<proteinExistence type="predicted"/>
<keyword evidence="3" id="KW-1185">Reference proteome</keyword>
<evidence type="ECO:0000259" key="1">
    <source>
        <dbReference type="Pfam" id="PF13304"/>
    </source>
</evidence>
<dbReference type="Pfam" id="PF13304">
    <property type="entry name" value="AAA_21"/>
    <property type="match status" value="2"/>
</dbReference>
<dbReference type="InterPro" id="IPR027417">
    <property type="entry name" value="P-loop_NTPase"/>
</dbReference>
<dbReference type="SUPFAM" id="SSF52540">
    <property type="entry name" value="P-loop containing nucleoside triphosphate hydrolases"/>
    <property type="match status" value="1"/>
</dbReference>
<comment type="caution">
    <text evidence="2">The sequence shown here is derived from an EMBL/GenBank/DDBJ whole genome shotgun (WGS) entry which is preliminary data.</text>
</comment>
<dbReference type="Gene3D" id="3.40.50.300">
    <property type="entry name" value="P-loop containing nucleotide triphosphate hydrolases"/>
    <property type="match status" value="2"/>
</dbReference>
<dbReference type="EMBL" id="VJZE01000239">
    <property type="protein sequence ID" value="MPY43592.1"/>
    <property type="molecule type" value="Genomic_DNA"/>
</dbReference>
<dbReference type="PANTHER" id="PTHR40396:SF1">
    <property type="entry name" value="ATPASE AAA-TYPE CORE DOMAIN-CONTAINING PROTEIN"/>
    <property type="match status" value="1"/>
</dbReference>
<evidence type="ECO:0000313" key="2">
    <source>
        <dbReference type="EMBL" id="MPY43592.1"/>
    </source>
</evidence>
<organism evidence="2 3">
    <name type="scientific">Streptomyces phyllanthi</name>
    <dbReference type="NCBI Taxonomy" id="1803180"/>
    <lineage>
        <taxon>Bacteria</taxon>
        <taxon>Bacillati</taxon>
        <taxon>Actinomycetota</taxon>
        <taxon>Actinomycetes</taxon>
        <taxon>Kitasatosporales</taxon>
        <taxon>Streptomycetaceae</taxon>
        <taxon>Streptomyces</taxon>
    </lineage>
</organism>
<dbReference type="InterPro" id="IPR014555">
    <property type="entry name" value="RecF-like"/>
</dbReference>
<dbReference type="InterPro" id="IPR003959">
    <property type="entry name" value="ATPase_AAA_core"/>
</dbReference>
<protein>
    <submittedName>
        <fullName evidence="2">AAA family ATPase</fullName>
    </submittedName>
</protein>
<evidence type="ECO:0000313" key="3">
    <source>
        <dbReference type="Proteomes" id="UP000326979"/>
    </source>
</evidence>
<name>A0A5N8W906_9ACTN</name>
<reference evidence="2 3" key="1">
    <citation type="submission" date="2019-07" db="EMBL/GenBank/DDBJ databases">
        <title>New species of Amycolatopsis and Streptomyces.</title>
        <authorList>
            <person name="Duangmal K."/>
            <person name="Teo W.F.A."/>
            <person name="Lipun K."/>
        </authorList>
    </citation>
    <scope>NUCLEOTIDE SEQUENCE [LARGE SCALE GENOMIC DNA]</scope>
    <source>
        <strain evidence="2 3">TISTR 2346</strain>
    </source>
</reference>
<accession>A0A5N8W906</accession>